<evidence type="ECO:0000313" key="2">
    <source>
        <dbReference type="EMBL" id="KAJ8874944.1"/>
    </source>
</evidence>
<feature type="compositionally biased region" description="Polar residues" evidence="1">
    <location>
        <begin position="1"/>
        <end position="31"/>
    </location>
</feature>
<accession>A0ABQ9GSH2</accession>
<evidence type="ECO:0000313" key="3">
    <source>
        <dbReference type="Proteomes" id="UP001159363"/>
    </source>
</evidence>
<protein>
    <submittedName>
        <fullName evidence="2">Uncharacterized protein</fullName>
    </submittedName>
</protein>
<feature type="region of interest" description="Disordered" evidence="1">
    <location>
        <begin position="325"/>
        <end position="350"/>
    </location>
</feature>
<comment type="caution">
    <text evidence="2">The sequence shown here is derived from an EMBL/GenBank/DDBJ whole genome shotgun (WGS) entry which is preliminary data.</text>
</comment>
<keyword evidence="3" id="KW-1185">Reference proteome</keyword>
<proteinExistence type="predicted"/>
<gene>
    <name evidence="2" type="ORF">PR048_022834</name>
</gene>
<dbReference type="EMBL" id="JARBHB010000009">
    <property type="protein sequence ID" value="KAJ8874944.1"/>
    <property type="molecule type" value="Genomic_DNA"/>
</dbReference>
<feature type="region of interest" description="Disordered" evidence="1">
    <location>
        <begin position="1"/>
        <end position="40"/>
    </location>
</feature>
<dbReference type="Proteomes" id="UP001159363">
    <property type="component" value="Chromosome 8"/>
</dbReference>
<feature type="compositionally biased region" description="Pro residues" evidence="1">
    <location>
        <begin position="331"/>
        <end position="340"/>
    </location>
</feature>
<sequence>MVAPVSSASKFDPTVSSGTRRPSPSRHSTPDAQIAPDPHPPTAMALFESWHLFLCLVFRPPETTPGKLFPCRSNRKETFAAPGVNNFPSRSAQNEAKSNDDYHILRVLRSRDRNLQHPFRIPTKKIPPLLSAQNDRTSPRQIVKKIAINLRLLSPISPSYLNVGATSSTLAGRQFISSEKYIYHFPAHFPNIIVSNSRECPLRNRDGISIQPMTRLVRLKRQNINCTLALRELVLFPMGSLPFFFSHVGMAPDDAAGRRVFSGISSFLRPCIPALLHLQLASLTSALNTPMSRKASIYPHSTVICELIRMSLYIQYWPPERAHPSANMRPRPYPPPPPTPQSFNTTVPTPTRRVQGVCSFRRRLDKTPRRCRAALDAANPFASVQTTGLHSSARQSSVRVV</sequence>
<evidence type="ECO:0000256" key="1">
    <source>
        <dbReference type="SAM" id="MobiDB-lite"/>
    </source>
</evidence>
<name>A0ABQ9GSH2_9NEOP</name>
<reference evidence="2 3" key="1">
    <citation type="submission" date="2023-02" db="EMBL/GenBank/DDBJ databases">
        <title>LHISI_Scaffold_Assembly.</title>
        <authorList>
            <person name="Stuart O.P."/>
            <person name="Cleave R."/>
            <person name="Magrath M.J.L."/>
            <person name="Mikheyev A.S."/>
        </authorList>
    </citation>
    <scope>NUCLEOTIDE SEQUENCE [LARGE SCALE GENOMIC DNA]</scope>
    <source>
        <strain evidence="2">Daus_M_001</strain>
        <tissue evidence="2">Leg muscle</tissue>
    </source>
</reference>
<organism evidence="2 3">
    <name type="scientific">Dryococelus australis</name>
    <dbReference type="NCBI Taxonomy" id="614101"/>
    <lineage>
        <taxon>Eukaryota</taxon>
        <taxon>Metazoa</taxon>
        <taxon>Ecdysozoa</taxon>
        <taxon>Arthropoda</taxon>
        <taxon>Hexapoda</taxon>
        <taxon>Insecta</taxon>
        <taxon>Pterygota</taxon>
        <taxon>Neoptera</taxon>
        <taxon>Polyneoptera</taxon>
        <taxon>Phasmatodea</taxon>
        <taxon>Verophasmatodea</taxon>
        <taxon>Anareolatae</taxon>
        <taxon>Phasmatidae</taxon>
        <taxon>Eurycanthinae</taxon>
        <taxon>Dryococelus</taxon>
    </lineage>
</organism>